<proteinExistence type="predicted"/>
<evidence type="ECO:0000313" key="5">
    <source>
        <dbReference type="Proteomes" id="UP000050277"/>
    </source>
</evidence>
<keyword evidence="1" id="KW-0808">Transferase</keyword>
<evidence type="ECO:0000313" key="4">
    <source>
        <dbReference type="EMBL" id="KPL85746.1"/>
    </source>
</evidence>
<organism evidence="4 5">
    <name type="scientific">Herpetosiphon geysericola</name>
    <dbReference type="NCBI Taxonomy" id="70996"/>
    <lineage>
        <taxon>Bacteria</taxon>
        <taxon>Bacillati</taxon>
        <taxon>Chloroflexota</taxon>
        <taxon>Chloroflexia</taxon>
        <taxon>Herpetosiphonales</taxon>
        <taxon>Herpetosiphonaceae</taxon>
        <taxon>Herpetosiphon</taxon>
    </lineage>
</organism>
<gene>
    <name evidence="4" type="ORF">SE18_15550</name>
</gene>
<dbReference type="SUPFAM" id="SSF55729">
    <property type="entry name" value="Acyl-CoA N-acyltransferases (Nat)"/>
    <property type="match status" value="1"/>
</dbReference>
<dbReference type="InterPro" id="IPR050832">
    <property type="entry name" value="Bact_Acetyltransf"/>
</dbReference>
<sequence>MQIREARFDEHSQALELIRQAFVEYATLLDPPSSVGWETVESFRARMGDGGVLVLESNQQLIGCVLYERRGNDTLYLGRLSVLPAYRGQGLAKQLVAAVEAIAQAEARQIIQIGVRLALPKLIAMYQQLGYTITEYHSHQGYTEPTYVTMQHHLAPTTA</sequence>
<dbReference type="Pfam" id="PF00583">
    <property type="entry name" value="Acetyltransf_1"/>
    <property type="match status" value="1"/>
</dbReference>
<name>A0A0N8GR79_9CHLR</name>
<dbReference type="AlphaFoldDB" id="A0A0N8GR79"/>
<dbReference type="OrthoDB" id="9797990at2"/>
<dbReference type="PANTHER" id="PTHR43877:SF2">
    <property type="entry name" value="AMINOALKYLPHOSPHONATE N-ACETYLTRANSFERASE-RELATED"/>
    <property type="match status" value="1"/>
</dbReference>
<protein>
    <recommendedName>
        <fullName evidence="3">N-acetyltransferase domain-containing protein</fullName>
    </recommendedName>
</protein>
<dbReference type="CDD" id="cd04301">
    <property type="entry name" value="NAT_SF"/>
    <property type="match status" value="1"/>
</dbReference>
<dbReference type="PANTHER" id="PTHR43877">
    <property type="entry name" value="AMINOALKYLPHOSPHONATE N-ACETYLTRANSFERASE-RELATED-RELATED"/>
    <property type="match status" value="1"/>
</dbReference>
<accession>A0A0N8GR79</accession>
<dbReference type="Proteomes" id="UP000050277">
    <property type="component" value="Unassembled WGS sequence"/>
</dbReference>
<dbReference type="RefSeq" id="WP_054535386.1">
    <property type="nucleotide sequence ID" value="NZ_LGKP01000023.1"/>
</dbReference>
<dbReference type="EMBL" id="LGKP01000023">
    <property type="protein sequence ID" value="KPL85746.1"/>
    <property type="molecule type" value="Genomic_DNA"/>
</dbReference>
<evidence type="ECO:0000259" key="3">
    <source>
        <dbReference type="PROSITE" id="PS51186"/>
    </source>
</evidence>
<keyword evidence="2" id="KW-0012">Acyltransferase</keyword>
<dbReference type="InterPro" id="IPR016181">
    <property type="entry name" value="Acyl_CoA_acyltransferase"/>
</dbReference>
<reference evidence="4 5" key="1">
    <citation type="submission" date="2015-07" db="EMBL/GenBank/DDBJ databases">
        <title>Whole genome sequence of Herpetosiphon geysericola DSM 7119.</title>
        <authorList>
            <person name="Hemp J."/>
            <person name="Ward L.M."/>
            <person name="Pace L.A."/>
            <person name="Fischer W.W."/>
        </authorList>
    </citation>
    <scope>NUCLEOTIDE SEQUENCE [LARGE SCALE GENOMIC DNA]</scope>
    <source>
        <strain evidence="4 5">DSM 7119</strain>
    </source>
</reference>
<dbReference type="Gene3D" id="3.40.630.30">
    <property type="match status" value="1"/>
</dbReference>
<evidence type="ECO:0000256" key="1">
    <source>
        <dbReference type="ARBA" id="ARBA00022679"/>
    </source>
</evidence>
<dbReference type="STRING" id="70996.SE18_15550"/>
<dbReference type="InterPro" id="IPR000182">
    <property type="entry name" value="GNAT_dom"/>
</dbReference>
<dbReference type="GO" id="GO:0016747">
    <property type="term" value="F:acyltransferase activity, transferring groups other than amino-acyl groups"/>
    <property type="evidence" value="ECO:0007669"/>
    <property type="project" value="InterPro"/>
</dbReference>
<keyword evidence="5" id="KW-1185">Reference proteome</keyword>
<dbReference type="PROSITE" id="PS51186">
    <property type="entry name" value="GNAT"/>
    <property type="match status" value="1"/>
</dbReference>
<comment type="caution">
    <text evidence="4">The sequence shown here is derived from an EMBL/GenBank/DDBJ whole genome shotgun (WGS) entry which is preliminary data.</text>
</comment>
<evidence type="ECO:0000256" key="2">
    <source>
        <dbReference type="ARBA" id="ARBA00023315"/>
    </source>
</evidence>
<feature type="domain" description="N-acetyltransferase" evidence="3">
    <location>
        <begin position="1"/>
        <end position="155"/>
    </location>
</feature>